<name>A0A414BLB3_BACUN</name>
<feature type="chain" id="PRO_5019359279" evidence="1">
    <location>
        <begin position="23"/>
        <end position="366"/>
    </location>
</feature>
<dbReference type="EMBL" id="QSIF01000003">
    <property type="protein sequence ID" value="RHC75875.1"/>
    <property type="molecule type" value="Genomic_DNA"/>
</dbReference>
<dbReference type="SUPFAM" id="SSF56935">
    <property type="entry name" value="Porins"/>
    <property type="match status" value="1"/>
</dbReference>
<dbReference type="Pfam" id="PF07396">
    <property type="entry name" value="Porin_O_P"/>
    <property type="match status" value="1"/>
</dbReference>
<dbReference type="AlphaFoldDB" id="A0A414BLB3"/>
<evidence type="ECO:0000313" key="2">
    <source>
        <dbReference type="EMBL" id="RHC75875.1"/>
    </source>
</evidence>
<dbReference type="InterPro" id="IPR010870">
    <property type="entry name" value="Porin_O/P"/>
</dbReference>
<accession>A0A414BLB3</accession>
<sequence>MKITRKYIMLLLALMLTTLAHAQASIGEKAKKDLIQKTSFGGYVIGKATVTDQDLDASTKSHTDFDIRLVRAYVDGKILDFKYKLQLELNGKPGDYTNEKGVRIVDAWAEWQKYKFFYVRFGQFKRAFTFENPMNPWDIGFGAYSQLITKLAGMSDRVGEHSSNGRDLGLQFQGDFLPVGNDKHNFVHYQVGVYNGQGINHKDENRSKDVIGGAYVYPVKELAVGVFGWTGDYTKNGITVDRNRMAFGLKYESTWTVRAEYATSEGHKITDYGNDGILKEGTSDKADAWYVTIGAPLSPKLKVYAKWDVYRDKKEWSSQKALYCLAANYYFYKNLKIQANYTYTNNKSTANDGHYNTFDLQLYWRF</sequence>
<protein>
    <submittedName>
        <fullName evidence="2">Porin</fullName>
    </submittedName>
</protein>
<dbReference type="InterPro" id="IPR023614">
    <property type="entry name" value="Porin_dom_sf"/>
</dbReference>
<proteinExistence type="predicted"/>
<evidence type="ECO:0000256" key="1">
    <source>
        <dbReference type="SAM" id="SignalP"/>
    </source>
</evidence>
<dbReference type="Gene3D" id="2.40.160.10">
    <property type="entry name" value="Porin"/>
    <property type="match status" value="1"/>
</dbReference>
<keyword evidence="1" id="KW-0732">Signal</keyword>
<reference evidence="2 3" key="1">
    <citation type="submission" date="2018-08" db="EMBL/GenBank/DDBJ databases">
        <title>A genome reference for cultivated species of the human gut microbiota.</title>
        <authorList>
            <person name="Zou Y."/>
            <person name="Xue W."/>
            <person name="Luo G."/>
        </authorList>
    </citation>
    <scope>NUCLEOTIDE SEQUENCE [LARGE SCALE GENOMIC DNA]</scope>
    <source>
        <strain evidence="2 3">AM34-25</strain>
    </source>
</reference>
<organism evidence="2 3">
    <name type="scientific">Bacteroides uniformis</name>
    <dbReference type="NCBI Taxonomy" id="820"/>
    <lineage>
        <taxon>Bacteria</taxon>
        <taxon>Pseudomonadati</taxon>
        <taxon>Bacteroidota</taxon>
        <taxon>Bacteroidia</taxon>
        <taxon>Bacteroidales</taxon>
        <taxon>Bacteroidaceae</taxon>
        <taxon>Bacteroides</taxon>
    </lineage>
</organism>
<dbReference type="Proteomes" id="UP000284514">
    <property type="component" value="Unassembled WGS sequence"/>
</dbReference>
<comment type="caution">
    <text evidence="2">The sequence shown here is derived from an EMBL/GenBank/DDBJ whole genome shotgun (WGS) entry which is preliminary data.</text>
</comment>
<evidence type="ECO:0000313" key="3">
    <source>
        <dbReference type="Proteomes" id="UP000284514"/>
    </source>
</evidence>
<gene>
    <name evidence="2" type="ORF">DW831_03360</name>
</gene>
<feature type="signal peptide" evidence="1">
    <location>
        <begin position="1"/>
        <end position="22"/>
    </location>
</feature>